<dbReference type="Proteomes" id="UP000283805">
    <property type="component" value="Unassembled WGS sequence"/>
</dbReference>
<proteinExistence type="predicted"/>
<dbReference type="SUPFAM" id="SSF88723">
    <property type="entry name" value="PIN domain-like"/>
    <property type="match status" value="1"/>
</dbReference>
<keyword evidence="2" id="KW-1185">Reference proteome</keyword>
<evidence type="ECO:0000313" key="1">
    <source>
        <dbReference type="EMBL" id="RKD87985.1"/>
    </source>
</evidence>
<gene>
    <name evidence="1" type="ORF">ATJ93_4471</name>
</gene>
<evidence type="ECO:0000313" key="2">
    <source>
        <dbReference type="Proteomes" id="UP000283805"/>
    </source>
</evidence>
<dbReference type="RefSeq" id="WP_120246772.1">
    <property type="nucleotide sequence ID" value="NZ_RAPO01000007.1"/>
</dbReference>
<name>A0A419VXN3_9EURY</name>
<sequence>MIVIDTSAFISLATAETVDVVLEEYDVHTTEIILEELAETSEYDDGHGYAAPDVLKAKQEYTIHDTSEPELETSRIDRGEASCVDLCRELPADFLITDDLRALPELQNLIEARVAISPILLKALVNRNRLTEREAKRRVESLAENRDWLGSPIYRRAQDLFSE</sequence>
<dbReference type="OrthoDB" id="214513at2157"/>
<dbReference type="Pfam" id="PF11848">
    <property type="entry name" value="DUF3368"/>
    <property type="match status" value="1"/>
</dbReference>
<accession>A0A419VXN3</accession>
<dbReference type="AlphaFoldDB" id="A0A419VXN3"/>
<reference evidence="1 2" key="1">
    <citation type="submission" date="2018-09" db="EMBL/GenBank/DDBJ databases">
        <title>Genomic Encyclopedia of Archaeal and Bacterial Type Strains, Phase II (KMG-II): from individual species to whole genera.</title>
        <authorList>
            <person name="Goeker M."/>
        </authorList>
    </citation>
    <scope>NUCLEOTIDE SEQUENCE [LARGE SCALE GENOMIC DNA]</scope>
    <source>
        <strain evidence="1 2">DSM 13151</strain>
    </source>
</reference>
<dbReference type="InterPro" id="IPR029060">
    <property type="entry name" value="PIN-like_dom_sf"/>
</dbReference>
<dbReference type="EMBL" id="RAPO01000007">
    <property type="protein sequence ID" value="RKD87985.1"/>
    <property type="molecule type" value="Genomic_DNA"/>
</dbReference>
<dbReference type="InterPro" id="IPR021799">
    <property type="entry name" value="PIN-like_prokaryotic"/>
</dbReference>
<comment type="caution">
    <text evidence="1">The sequence shown here is derived from an EMBL/GenBank/DDBJ whole genome shotgun (WGS) entry which is preliminary data.</text>
</comment>
<protein>
    <submittedName>
        <fullName evidence="1">Putative nucleic acid-binding protein</fullName>
    </submittedName>
</protein>
<organism evidence="1 2">
    <name type="scientific">Halopiger aswanensis</name>
    <dbReference type="NCBI Taxonomy" id="148449"/>
    <lineage>
        <taxon>Archaea</taxon>
        <taxon>Methanobacteriati</taxon>
        <taxon>Methanobacteriota</taxon>
        <taxon>Stenosarchaea group</taxon>
        <taxon>Halobacteria</taxon>
        <taxon>Halobacteriales</taxon>
        <taxon>Natrialbaceae</taxon>
        <taxon>Halopiger</taxon>
    </lineage>
</organism>